<dbReference type="GO" id="GO:0005509">
    <property type="term" value="F:calcium ion binding"/>
    <property type="evidence" value="ECO:0007669"/>
    <property type="project" value="InterPro"/>
</dbReference>
<dbReference type="Gene3D" id="1.10.238.10">
    <property type="entry name" value="EF-hand"/>
    <property type="match status" value="1"/>
</dbReference>
<dbReference type="PROSITE" id="PS50222">
    <property type="entry name" value="EF_HAND_2"/>
    <property type="match status" value="1"/>
</dbReference>
<dbReference type="Proteomes" id="UP000887565">
    <property type="component" value="Unplaced"/>
</dbReference>
<dbReference type="InterPro" id="IPR002048">
    <property type="entry name" value="EF_hand_dom"/>
</dbReference>
<protein>
    <submittedName>
        <fullName evidence="5">EF-hand domain-containing protein</fullName>
    </submittedName>
</protein>
<dbReference type="InterPro" id="IPR011992">
    <property type="entry name" value="EF-hand-dom_pair"/>
</dbReference>
<organism evidence="4 5">
    <name type="scientific">Romanomermis culicivorax</name>
    <name type="common">Nematode worm</name>
    <dbReference type="NCBI Taxonomy" id="13658"/>
    <lineage>
        <taxon>Eukaryota</taxon>
        <taxon>Metazoa</taxon>
        <taxon>Ecdysozoa</taxon>
        <taxon>Nematoda</taxon>
        <taxon>Enoplea</taxon>
        <taxon>Dorylaimia</taxon>
        <taxon>Mermithida</taxon>
        <taxon>Mermithoidea</taxon>
        <taxon>Mermithidae</taxon>
        <taxon>Romanomermis</taxon>
    </lineage>
</organism>
<feature type="compositionally biased region" description="Polar residues" evidence="2">
    <location>
        <begin position="109"/>
        <end position="125"/>
    </location>
</feature>
<keyword evidence="4" id="KW-1185">Reference proteome</keyword>
<keyword evidence="1" id="KW-0106">Calcium</keyword>
<dbReference type="WBParaSite" id="nRc.2.0.1.t25981-RA">
    <property type="protein sequence ID" value="nRc.2.0.1.t25981-RA"/>
    <property type="gene ID" value="nRc.2.0.1.g25981"/>
</dbReference>
<reference evidence="5" key="1">
    <citation type="submission" date="2022-11" db="UniProtKB">
        <authorList>
            <consortium name="WormBaseParasite"/>
        </authorList>
    </citation>
    <scope>IDENTIFICATION</scope>
</reference>
<name>A0A915JIS2_ROMCU</name>
<dbReference type="SMART" id="SM00054">
    <property type="entry name" value="EFh"/>
    <property type="match status" value="1"/>
</dbReference>
<evidence type="ECO:0000259" key="3">
    <source>
        <dbReference type="PROSITE" id="PS50222"/>
    </source>
</evidence>
<dbReference type="Pfam" id="PF13499">
    <property type="entry name" value="EF-hand_7"/>
    <property type="match status" value="1"/>
</dbReference>
<evidence type="ECO:0000313" key="5">
    <source>
        <dbReference type="WBParaSite" id="nRc.2.0.1.t25981-RA"/>
    </source>
</evidence>
<evidence type="ECO:0000313" key="4">
    <source>
        <dbReference type="Proteomes" id="UP000887565"/>
    </source>
</evidence>
<dbReference type="InterPro" id="IPR018247">
    <property type="entry name" value="EF_Hand_1_Ca_BS"/>
</dbReference>
<feature type="domain" description="EF-hand" evidence="3">
    <location>
        <begin position="213"/>
        <end position="248"/>
    </location>
</feature>
<dbReference type="PROSITE" id="PS00018">
    <property type="entry name" value="EF_HAND_1"/>
    <property type="match status" value="1"/>
</dbReference>
<dbReference type="SUPFAM" id="SSF47473">
    <property type="entry name" value="EF-hand"/>
    <property type="match status" value="1"/>
</dbReference>
<evidence type="ECO:0000256" key="2">
    <source>
        <dbReference type="SAM" id="MobiDB-lite"/>
    </source>
</evidence>
<dbReference type="AlphaFoldDB" id="A0A915JIS2"/>
<accession>A0A915JIS2</accession>
<proteinExistence type="predicted"/>
<evidence type="ECO:0000256" key="1">
    <source>
        <dbReference type="ARBA" id="ARBA00022837"/>
    </source>
</evidence>
<dbReference type="CDD" id="cd00051">
    <property type="entry name" value="EFh"/>
    <property type="match status" value="1"/>
</dbReference>
<sequence length="278" mass="30547">MLWDLSCFTLIFGNFEGMANTSRLVMIYGSRRLFGKLIDAHFSYRLQVSYSMFSIFSSPKFSSSLSSSSSSANDNNQQENQSKKLGKCSKSSSFSSLRRRVNPLRAEVPSSSSMDTIGTKTTANNAIAAGPSGIGTGSANGHHHHHHEHHQESSSSRKMTTTNVLKLRPSGCSEQQLTPPSTIADNAVGIQTTSPLSKKSIERYSKALKMDRKTLQHYYEAFRLFDKNRDGSISTGELRIVMHSLGLDASDTDLKTLIDGFDENEFQAMLKEPASGSS</sequence>
<feature type="region of interest" description="Disordered" evidence="2">
    <location>
        <begin position="66"/>
        <end position="160"/>
    </location>
</feature>